<organism evidence="1 2">
    <name type="scientific">Novosphingobium pentaromativorans US6-1</name>
    <dbReference type="NCBI Taxonomy" id="1088721"/>
    <lineage>
        <taxon>Bacteria</taxon>
        <taxon>Pseudomonadati</taxon>
        <taxon>Pseudomonadota</taxon>
        <taxon>Alphaproteobacteria</taxon>
        <taxon>Sphingomonadales</taxon>
        <taxon>Sphingomonadaceae</taxon>
        <taxon>Novosphingobium</taxon>
    </lineage>
</organism>
<dbReference type="PATRIC" id="fig|1088721.3.peg.3347"/>
<name>G6EGC1_9SPHN</name>
<gene>
    <name evidence="1" type="ORF">NSU_3392</name>
</gene>
<dbReference type="Gene3D" id="3.40.50.720">
    <property type="entry name" value="NAD(P)-binding Rossmann-like Domain"/>
    <property type="match status" value="1"/>
</dbReference>
<dbReference type="eggNOG" id="COG0446">
    <property type="taxonomic scope" value="Bacteria"/>
</dbReference>
<dbReference type="Proteomes" id="UP000004030">
    <property type="component" value="Unassembled WGS sequence"/>
</dbReference>
<accession>G6EGC1</accession>
<protein>
    <submittedName>
        <fullName evidence="1">NADH:flavin oxidoreductase/NADH oxidase</fullName>
    </submittedName>
</protein>
<dbReference type="Gene3D" id="3.50.50.60">
    <property type="entry name" value="FAD/NAD(P)-binding domain"/>
    <property type="match status" value="1"/>
</dbReference>
<dbReference type="KEGG" id="npn:JI59_22015"/>
<comment type="caution">
    <text evidence="1">The sequence shown here is derived from an EMBL/GenBank/DDBJ whole genome shotgun (WGS) entry which is preliminary data.</text>
</comment>
<keyword evidence="2" id="KW-1185">Reference proteome</keyword>
<dbReference type="SUPFAM" id="SSF51905">
    <property type="entry name" value="FAD/NAD(P)-binding domain"/>
    <property type="match status" value="1"/>
</dbReference>
<reference evidence="1 2" key="1">
    <citation type="journal article" date="2012" name="J. Bacteriol.">
        <title>Genome sequence of benzo(a)pyrene-degrading bacterium Novosphingobium pentaromativorans US6-1.</title>
        <authorList>
            <person name="Luo Y.R."/>
            <person name="Kang S.G."/>
            <person name="Kim S.J."/>
            <person name="Kim M.R."/>
            <person name="Li N."/>
            <person name="Lee J.H."/>
            <person name="Kwon K.K."/>
        </authorList>
    </citation>
    <scope>NUCLEOTIDE SEQUENCE [LARGE SCALE GENOMIC DNA]</scope>
    <source>
        <strain evidence="1 2">US6-1</strain>
    </source>
</reference>
<dbReference type="AlphaFoldDB" id="G6EGC1"/>
<dbReference type="EMBL" id="AGFM01000054">
    <property type="protein sequence ID" value="EHJ59810.1"/>
    <property type="molecule type" value="Genomic_DNA"/>
</dbReference>
<dbReference type="InterPro" id="IPR036188">
    <property type="entry name" value="FAD/NAD-bd_sf"/>
</dbReference>
<sequence length="97" mass="9683">MRLLSELKAHGDTLATGAQDITISAAAVSWTDSKGQSQSAAANTVIVAKGAESDLSLAEDLKAAGFKVYSVGDANGVGYIEGAMRGAAKAVKEIAGG</sequence>
<evidence type="ECO:0000313" key="2">
    <source>
        <dbReference type="Proteomes" id="UP000004030"/>
    </source>
</evidence>
<evidence type="ECO:0000313" key="1">
    <source>
        <dbReference type="EMBL" id="EHJ59810.1"/>
    </source>
</evidence>
<proteinExistence type="predicted"/>
<dbReference type="RefSeq" id="WP_007014300.1">
    <property type="nucleotide sequence ID" value="NZ_AGFM01000054.1"/>
</dbReference>